<keyword evidence="4" id="KW-0547">Nucleotide-binding</keyword>
<dbReference type="InterPro" id="IPR039421">
    <property type="entry name" value="Type_1_exporter"/>
</dbReference>
<dbReference type="Gene3D" id="3.40.50.300">
    <property type="entry name" value="P-loop containing nucleotide triphosphate hydrolases"/>
    <property type="match status" value="1"/>
</dbReference>
<evidence type="ECO:0000313" key="11">
    <source>
        <dbReference type="EMBL" id="QJR11854.1"/>
    </source>
</evidence>
<dbReference type="Pfam" id="PF00005">
    <property type="entry name" value="ABC_tran"/>
    <property type="match status" value="1"/>
</dbReference>
<dbReference type="GO" id="GO:0005524">
    <property type="term" value="F:ATP binding"/>
    <property type="evidence" value="ECO:0007669"/>
    <property type="project" value="UniProtKB-KW"/>
</dbReference>
<evidence type="ECO:0000256" key="6">
    <source>
        <dbReference type="ARBA" id="ARBA00022989"/>
    </source>
</evidence>
<feature type="transmembrane region" description="Helical" evidence="8">
    <location>
        <begin position="174"/>
        <end position="193"/>
    </location>
</feature>
<reference evidence="11 12" key="1">
    <citation type="submission" date="2020-04" db="EMBL/GenBank/DDBJ databases">
        <title>Usitatibacter rugosus gen. nov., sp. nov. and Usitatibacter palustris sp. nov., novel members of Usitatibacteraceae fam. nov. within the order Nitrosomonadales isolated from soil.</title>
        <authorList>
            <person name="Huber K.J."/>
            <person name="Neumann-Schaal M."/>
            <person name="Geppert A."/>
            <person name="Luckner M."/>
            <person name="Wanner G."/>
            <person name="Overmann J."/>
        </authorList>
    </citation>
    <scope>NUCLEOTIDE SEQUENCE [LARGE SCALE GENOMIC DNA]</scope>
    <source>
        <strain evidence="11 12">0125_3</strain>
    </source>
</reference>
<keyword evidence="2" id="KW-1003">Cell membrane</keyword>
<evidence type="ECO:0000256" key="5">
    <source>
        <dbReference type="ARBA" id="ARBA00022840"/>
    </source>
</evidence>
<evidence type="ECO:0000256" key="4">
    <source>
        <dbReference type="ARBA" id="ARBA00022741"/>
    </source>
</evidence>
<evidence type="ECO:0000256" key="8">
    <source>
        <dbReference type="SAM" id="Phobius"/>
    </source>
</evidence>
<keyword evidence="6 8" id="KW-1133">Transmembrane helix</keyword>
<dbReference type="PANTHER" id="PTHR43394:SF1">
    <property type="entry name" value="ATP-BINDING CASSETTE SUB-FAMILY B MEMBER 10, MITOCHONDRIAL"/>
    <property type="match status" value="1"/>
</dbReference>
<keyword evidence="7 8" id="KW-0472">Membrane</keyword>
<dbReference type="AlphaFoldDB" id="A0A6M4GZ95"/>
<evidence type="ECO:0000313" key="12">
    <source>
        <dbReference type="Proteomes" id="UP000501534"/>
    </source>
</evidence>
<evidence type="ECO:0000256" key="2">
    <source>
        <dbReference type="ARBA" id="ARBA00022475"/>
    </source>
</evidence>
<feature type="domain" description="ABC transmembrane type-1" evidence="10">
    <location>
        <begin position="34"/>
        <end position="316"/>
    </location>
</feature>
<dbReference type="GO" id="GO:0090374">
    <property type="term" value="P:oligopeptide export from mitochondrion"/>
    <property type="evidence" value="ECO:0007669"/>
    <property type="project" value="TreeGrafter"/>
</dbReference>
<dbReference type="PROSITE" id="PS00211">
    <property type="entry name" value="ABC_TRANSPORTER_1"/>
    <property type="match status" value="1"/>
</dbReference>
<accession>A0A6M4GZ95</accession>
<dbReference type="Pfam" id="PF00664">
    <property type="entry name" value="ABC_membrane"/>
    <property type="match status" value="1"/>
</dbReference>
<dbReference type="Gene3D" id="1.20.1560.10">
    <property type="entry name" value="ABC transporter type 1, transmembrane domain"/>
    <property type="match status" value="1"/>
</dbReference>
<dbReference type="SUPFAM" id="SSF52540">
    <property type="entry name" value="P-loop containing nucleoside triphosphate hydrolases"/>
    <property type="match status" value="1"/>
</dbReference>
<dbReference type="PANTHER" id="PTHR43394">
    <property type="entry name" value="ATP-DEPENDENT PERMEASE MDL1, MITOCHONDRIAL"/>
    <property type="match status" value="1"/>
</dbReference>
<dbReference type="InterPro" id="IPR003593">
    <property type="entry name" value="AAA+_ATPase"/>
</dbReference>
<dbReference type="SMART" id="SM00382">
    <property type="entry name" value="AAA"/>
    <property type="match status" value="1"/>
</dbReference>
<dbReference type="SUPFAM" id="SSF90123">
    <property type="entry name" value="ABC transporter transmembrane region"/>
    <property type="match status" value="1"/>
</dbReference>
<feature type="transmembrane region" description="Helical" evidence="8">
    <location>
        <begin position="253"/>
        <end position="275"/>
    </location>
</feature>
<keyword evidence="3 8" id="KW-0812">Transmembrane</keyword>
<protein>
    <submittedName>
        <fullName evidence="11">Multidrug export ATP-binding/permease protein</fullName>
        <ecNumber evidence="11">3.6.3.-</ecNumber>
    </submittedName>
</protein>
<name>A0A6M4GZ95_9PROT</name>
<dbReference type="PROSITE" id="PS50929">
    <property type="entry name" value="ABC_TM1F"/>
    <property type="match status" value="1"/>
</dbReference>
<dbReference type="CDD" id="cd03249">
    <property type="entry name" value="ABC_MTABC3_MDL1_MDL2"/>
    <property type="match status" value="1"/>
</dbReference>
<evidence type="ECO:0000259" key="9">
    <source>
        <dbReference type="PROSITE" id="PS50893"/>
    </source>
</evidence>
<dbReference type="GO" id="GO:0005886">
    <property type="term" value="C:plasma membrane"/>
    <property type="evidence" value="ECO:0007669"/>
    <property type="project" value="UniProtKB-SubCell"/>
</dbReference>
<dbReference type="InterPro" id="IPR027417">
    <property type="entry name" value="P-loop_NTPase"/>
</dbReference>
<dbReference type="InterPro" id="IPR003439">
    <property type="entry name" value="ABC_transporter-like_ATP-bd"/>
</dbReference>
<dbReference type="EC" id="3.6.3.-" evidence="11"/>
<feature type="transmembrane region" description="Helical" evidence="8">
    <location>
        <begin position="290"/>
        <end position="311"/>
    </location>
</feature>
<feature type="domain" description="ABC transporter" evidence="9">
    <location>
        <begin position="351"/>
        <end position="587"/>
    </location>
</feature>
<dbReference type="GO" id="GO:0015421">
    <property type="term" value="F:ABC-type oligopeptide transporter activity"/>
    <property type="evidence" value="ECO:0007669"/>
    <property type="project" value="TreeGrafter"/>
</dbReference>
<dbReference type="InterPro" id="IPR011918">
    <property type="entry name" value="ABC_MsbA_ATP-bd"/>
</dbReference>
<evidence type="ECO:0000256" key="3">
    <source>
        <dbReference type="ARBA" id="ARBA00022692"/>
    </source>
</evidence>
<dbReference type="GO" id="GO:0016887">
    <property type="term" value="F:ATP hydrolysis activity"/>
    <property type="evidence" value="ECO:0007669"/>
    <property type="project" value="InterPro"/>
</dbReference>
<sequence length="594" mass="63946">MPSPASGAAVKAKGGARRLLPLFRLLAPYKRRMAVAIVAILVSAAMVLVIGESLKRVIDAGFASANEAVLDTTLTALGIMVAVLGAVTWVRVYNVYWIGARFTADLRRKIYEHLVNLSPRFYEETRTGEVASRVTNDVTLVEAVMGGTFLYAMRMAVTMMGCAVMLVVTSPKLALIALASTPVVLLPIGLLGFRVRHLSRAVQDRVADVTSHVDETIHEIRTVQAYAHEVPEAHTFGERVEAVFEATATRAGYLALLIATVIVLAFGAVGILLWVGAHDVFAARLTAGELTAFIFYAVIAANGMFVVAEVYGEIQRAAGASERLLELLATQSDIKAPANPVVLPEPPHGRVAFEGVTFHYPSRPTVAALDNLTLTVEPGEVVALVGPSGAGKTTVFQLLLRFYDPSTGRVTLDGVDARDADPRELRRRIAIVSQEPVIFAANVRENVRYGRPEATDEQVRSALEAAYALEFSQRLPQGLETDLGERGVKLSGGQRQRVAIARAILADRAVLLLDEATSALDAESEKSVQLALERLMQNRTTLIIAHRLATVQSADRIVVMDHGHVIATGTHASLVAENGLYARLAALQFNAPTS</sequence>
<dbReference type="InterPro" id="IPR036640">
    <property type="entry name" value="ABC1_TM_sf"/>
</dbReference>
<dbReference type="EMBL" id="CP053069">
    <property type="protein sequence ID" value="QJR11854.1"/>
    <property type="molecule type" value="Genomic_DNA"/>
</dbReference>
<keyword evidence="12" id="KW-1185">Reference proteome</keyword>
<dbReference type="Proteomes" id="UP000501534">
    <property type="component" value="Chromosome"/>
</dbReference>
<dbReference type="KEGG" id="uru:DSM104443_02937"/>
<evidence type="ECO:0000259" key="10">
    <source>
        <dbReference type="PROSITE" id="PS50929"/>
    </source>
</evidence>
<proteinExistence type="predicted"/>
<dbReference type="FunFam" id="3.40.50.300:FF:000218">
    <property type="entry name" value="Multidrug ABC transporter ATP-binding protein"/>
    <property type="match status" value="1"/>
</dbReference>
<dbReference type="InterPro" id="IPR011527">
    <property type="entry name" value="ABC1_TM_dom"/>
</dbReference>
<feature type="transmembrane region" description="Helical" evidence="8">
    <location>
        <begin position="74"/>
        <end position="99"/>
    </location>
</feature>
<feature type="transmembrane region" description="Helical" evidence="8">
    <location>
        <begin position="149"/>
        <end position="168"/>
    </location>
</feature>
<dbReference type="NCBIfam" id="TIGR02204">
    <property type="entry name" value="MsbA_rel"/>
    <property type="match status" value="1"/>
</dbReference>
<keyword evidence="11" id="KW-0378">Hydrolase</keyword>
<comment type="subcellular location">
    <subcellularLocation>
        <location evidence="1">Cell membrane</location>
        <topology evidence="1">Multi-pass membrane protein</topology>
    </subcellularLocation>
</comment>
<evidence type="ECO:0000256" key="1">
    <source>
        <dbReference type="ARBA" id="ARBA00004651"/>
    </source>
</evidence>
<keyword evidence="5 11" id="KW-0067">ATP-binding</keyword>
<feature type="transmembrane region" description="Helical" evidence="8">
    <location>
        <begin position="33"/>
        <end position="54"/>
    </location>
</feature>
<evidence type="ECO:0000256" key="7">
    <source>
        <dbReference type="ARBA" id="ARBA00023136"/>
    </source>
</evidence>
<dbReference type="PROSITE" id="PS50893">
    <property type="entry name" value="ABC_TRANSPORTER_2"/>
    <property type="match status" value="1"/>
</dbReference>
<gene>
    <name evidence="11" type="ORF">DSM104443_02937</name>
</gene>
<dbReference type="CDD" id="cd18575">
    <property type="entry name" value="ABC_6TM_bac_exporter_ABCB8_10_like"/>
    <property type="match status" value="1"/>
</dbReference>
<dbReference type="InterPro" id="IPR017871">
    <property type="entry name" value="ABC_transporter-like_CS"/>
</dbReference>
<organism evidence="11 12">
    <name type="scientific">Usitatibacter rugosus</name>
    <dbReference type="NCBI Taxonomy" id="2732067"/>
    <lineage>
        <taxon>Bacteria</taxon>
        <taxon>Pseudomonadati</taxon>
        <taxon>Pseudomonadota</taxon>
        <taxon>Betaproteobacteria</taxon>
        <taxon>Nitrosomonadales</taxon>
        <taxon>Usitatibacteraceae</taxon>
        <taxon>Usitatibacter</taxon>
    </lineage>
</organism>